<dbReference type="RefSeq" id="WP_151109813.1">
    <property type="nucleotide sequence ID" value="NZ_WKJQ01000001.1"/>
</dbReference>
<comment type="caution">
    <text evidence="2">The sequence shown here is derived from an EMBL/GenBank/DDBJ whole genome shotgun (WGS) entry which is preliminary data.</text>
</comment>
<keyword evidence="3" id="KW-1185">Reference proteome</keyword>
<evidence type="ECO:0000259" key="1">
    <source>
        <dbReference type="PROSITE" id="PS51384"/>
    </source>
</evidence>
<feature type="domain" description="FAD-binding FR-type" evidence="1">
    <location>
        <begin position="1"/>
        <end position="101"/>
    </location>
</feature>
<dbReference type="InterPro" id="IPR039261">
    <property type="entry name" value="FNR_nucleotide-bd"/>
</dbReference>
<protein>
    <submittedName>
        <fullName evidence="2">Oxidoreductase</fullName>
    </submittedName>
</protein>
<dbReference type="InterPro" id="IPR050415">
    <property type="entry name" value="MRET"/>
</dbReference>
<organism evidence="2 3">
    <name type="scientific">Haloferax marinum</name>
    <dbReference type="NCBI Taxonomy" id="2666143"/>
    <lineage>
        <taxon>Archaea</taxon>
        <taxon>Methanobacteriati</taxon>
        <taxon>Methanobacteriota</taxon>
        <taxon>Stenosarchaea group</taxon>
        <taxon>Halobacteria</taxon>
        <taxon>Halobacteriales</taxon>
        <taxon>Haloferacaceae</taxon>
        <taxon>Haloferax</taxon>
    </lineage>
</organism>
<dbReference type="Gene3D" id="3.40.50.80">
    <property type="entry name" value="Nucleotide-binding domain of ferredoxin-NADP reductase (FNR) module"/>
    <property type="match status" value="1"/>
</dbReference>
<accession>A0A6A8G5L1</accession>
<dbReference type="InterPro" id="IPR017927">
    <property type="entry name" value="FAD-bd_FR_type"/>
</dbReference>
<name>A0A6A8G5L1_9EURY</name>
<gene>
    <name evidence="2" type="ORF">GJR99_04815</name>
</gene>
<evidence type="ECO:0000313" key="3">
    <source>
        <dbReference type="Proteomes" id="UP000443423"/>
    </source>
</evidence>
<dbReference type="PANTHER" id="PTHR47354">
    <property type="entry name" value="NADH OXIDOREDUCTASE HCR"/>
    <property type="match status" value="1"/>
</dbReference>
<dbReference type="CDD" id="cd00322">
    <property type="entry name" value="FNR_like"/>
    <property type="match status" value="1"/>
</dbReference>
<dbReference type="Gene3D" id="2.40.30.10">
    <property type="entry name" value="Translation factors"/>
    <property type="match status" value="1"/>
</dbReference>
<proteinExistence type="predicted"/>
<evidence type="ECO:0000313" key="2">
    <source>
        <dbReference type="EMBL" id="MRW95898.1"/>
    </source>
</evidence>
<dbReference type="SUPFAM" id="SSF63380">
    <property type="entry name" value="Riboflavin synthase domain-like"/>
    <property type="match status" value="1"/>
</dbReference>
<reference evidence="2 3" key="1">
    <citation type="submission" date="2019-11" db="EMBL/GenBank/DDBJ databases">
        <title>Whole genome sequence of Haloferax sp. MBLA0078.</title>
        <authorList>
            <person name="Seo M.-J."/>
            <person name="Cho E.-S."/>
        </authorList>
    </citation>
    <scope>NUCLEOTIDE SEQUENCE [LARGE SCALE GENOMIC DNA]</scope>
    <source>
        <strain evidence="2 3">MBLA0078</strain>
    </source>
</reference>
<dbReference type="SUPFAM" id="SSF52343">
    <property type="entry name" value="Ferredoxin reductase-like, C-terminal NADP-linked domain"/>
    <property type="match status" value="1"/>
</dbReference>
<dbReference type="GO" id="GO:0016491">
    <property type="term" value="F:oxidoreductase activity"/>
    <property type="evidence" value="ECO:0007669"/>
    <property type="project" value="InterPro"/>
</dbReference>
<dbReference type="EMBL" id="WKJQ01000001">
    <property type="protein sequence ID" value="MRW95898.1"/>
    <property type="molecule type" value="Genomic_DNA"/>
</dbReference>
<dbReference type="PROSITE" id="PS51384">
    <property type="entry name" value="FAD_FR"/>
    <property type="match status" value="1"/>
</dbReference>
<dbReference type="AlphaFoldDB" id="A0A6A8G5L1"/>
<dbReference type="InterPro" id="IPR008333">
    <property type="entry name" value="Cbr1-like_FAD-bd_dom"/>
</dbReference>
<sequence length="216" mass="21944">MDATVTVAAVRDVGPGTVAIEFETPAEFEAEPGQFVKLSATIDDESYARFYTLSSPGVTDTFEVTVGIDPDEAGPFSHHLESLAAGDTIDLSGPFGQSYYDGEASVVVLAGGPGIGPAVGIAEAAVADGNEAAVVYLDDAPAHETRLDALSDAGASVVVTDDEADLTDAVADALSGDDVDEEQVFVYGFASFVDAAIEALEAAGGDADAAKVENFG</sequence>
<dbReference type="Proteomes" id="UP000443423">
    <property type="component" value="Unassembled WGS sequence"/>
</dbReference>
<dbReference type="OrthoDB" id="35401at2157"/>
<dbReference type="Pfam" id="PF00970">
    <property type="entry name" value="FAD_binding_6"/>
    <property type="match status" value="1"/>
</dbReference>
<dbReference type="InterPro" id="IPR017938">
    <property type="entry name" value="Riboflavin_synthase-like_b-brl"/>
</dbReference>
<dbReference type="PANTHER" id="PTHR47354:SF5">
    <property type="entry name" value="PROTEIN RFBI"/>
    <property type="match status" value="1"/>
</dbReference>